<dbReference type="RefSeq" id="WP_136013098.1">
    <property type="nucleotide sequence ID" value="NZ_SRYE01000005.1"/>
</dbReference>
<dbReference type="EMBL" id="SRYE01000005">
    <property type="protein sequence ID" value="TGY61376.1"/>
    <property type="molecule type" value="Genomic_DNA"/>
</dbReference>
<comment type="caution">
    <text evidence="1">The sequence shown here is derived from an EMBL/GenBank/DDBJ whole genome shotgun (WGS) entry which is preliminary data.</text>
</comment>
<dbReference type="GO" id="GO:0033969">
    <property type="term" value="F:gamma-glutamyl-gamma-aminobutyrate hydrolase activity"/>
    <property type="evidence" value="ECO:0007669"/>
    <property type="project" value="TreeGrafter"/>
</dbReference>
<dbReference type="Gene3D" id="3.40.50.880">
    <property type="match status" value="1"/>
</dbReference>
<keyword evidence="1" id="KW-0378">Hydrolase</keyword>
<organism evidence="1 2">
    <name type="scientific">Muricaecibacterium torontonense</name>
    <dbReference type="NCBI Taxonomy" id="3032871"/>
    <lineage>
        <taxon>Bacteria</taxon>
        <taxon>Bacillati</taxon>
        <taxon>Actinomycetota</taxon>
        <taxon>Coriobacteriia</taxon>
        <taxon>Coriobacteriales</taxon>
        <taxon>Atopobiaceae</taxon>
        <taxon>Muricaecibacterium</taxon>
    </lineage>
</organism>
<dbReference type="Proteomes" id="UP000310263">
    <property type="component" value="Unassembled WGS sequence"/>
</dbReference>
<evidence type="ECO:0000313" key="1">
    <source>
        <dbReference type="EMBL" id="TGY61376.1"/>
    </source>
</evidence>
<dbReference type="InterPro" id="IPR044668">
    <property type="entry name" value="PuuD-like"/>
</dbReference>
<name>A0A4S2EXZ8_9ACTN</name>
<dbReference type="CDD" id="cd01745">
    <property type="entry name" value="GATase1_2"/>
    <property type="match status" value="1"/>
</dbReference>
<dbReference type="GO" id="GO:0005829">
    <property type="term" value="C:cytosol"/>
    <property type="evidence" value="ECO:0007669"/>
    <property type="project" value="TreeGrafter"/>
</dbReference>
<evidence type="ECO:0000313" key="2">
    <source>
        <dbReference type="Proteomes" id="UP000310263"/>
    </source>
</evidence>
<dbReference type="PANTHER" id="PTHR43235">
    <property type="entry name" value="GLUTAMINE AMIDOTRANSFERASE PB2B2.05-RELATED"/>
    <property type="match status" value="1"/>
</dbReference>
<protein>
    <submittedName>
        <fullName evidence="1">Gamma-glutamyl-gamma-aminobutyrate hydrolase family protein</fullName>
    </submittedName>
</protein>
<dbReference type="PROSITE" id="PS51273">
    <property type="entry name" value="GATASE_TYPE_1"/>
    <property type="match status" value="1"/>
</dbReference>
<dbReference type="AlphaFoldDB" id="A0A4S2EXZ8"/>
<dbReference type="PANTHER" id="PTHR43235:SF1">
    <property type="entry name" value="GLUTAMINE AMIDOTRANSFERASE PB2B2.05-RELATED"/>
    <property type="match status" value="1"/>
</dbReference>
<accession>A0A4S2EXZ8</accession>
<dbReference type="InterPro" id="IPR011697">
    <property type="entry name" value="Peptidase_C26"/>
</dbReference>
<dbReference type="Pfam" id="PF07722">
    <property type="entry name" value="Peptidase_C26"/>
    <property type="match status" value="1"/>
</dbReference>
<dbReference type="OrthoDB" id="9813383at2"/>
<dbReference type="SUPFAM" id="SSF52317">
    <property type="entry name" value="Class I glutamine amidotransferase-like"/>
    <property type="match status" value="1"/>
</dbReference>
<dbReference type="GO" id="GO:0006598">
    <property type="term" value="P:polyamine catabolic process"/>
    <property type="evidence" value="ECO:0007669"/>
    <property type="project" value="TreeGrafter"/>
</dbReference>
<gene>
    <name evidence="1" type="ORF">E5334_08170</name>
</gene>
<sequence>MDTHTPPAQNRPLIGLCGRTDPTCEYLLYFRSYAQRVFEAGGLPVGLPYHETAAACAPEIAERFDGVLFTGGADIDTASFGGNAYDDRTHHALGQTMPLRDEFEGALLQACWDQDVPCLGVCRGVQVMNVGRGGTLVRDVSEQLWSHGATLDVHLQPEPFETPVHQVYIEPNSRLAQILGALETSVNSLHHLAISTVPEGAHVTARADDGTPEALEFPDRTFFLGVQWHPEIMGTQPQLFEALVDAANQRRIAKGR</sequence>
<dbReference type="InterPro" id="IPR029062">
    <property type="entry name" value="Class_I_gatase-like"/>
</dbReference>
<proteinExistence type="predicted"/>
<keyword evidence="2" id="KW-1185">Reference proteome</keyword>
<reference evidence="1 2" key="1">
    <citation type="submission" date="2019-04" db="EMBL/GenBank/DDBJ databases">
        <title>Microbes associate with the intestines of laboratory mice.</title>
        <authorList>
            <person name="Navarre W."/>
            <person name="Wong E."/>
            <person name="Huang K."/>
            <person name="Tropini C."/>
            <person name="Ng K."/>
            <person name="Yu B."/>
        </authorList>
    </citation>
    <scope>NUCLEOTIDE SEQUENCE [LARGE SCALE GENOMIC DNA]</scope>
    <source>
        <strain evidence="1 2">NM07_P-09</strain>
    </source>
</reference>